<dbReference type="AlphaFoldDB" id="G8YPI3"/>
<protein>
    <submittedName>
        <fullName evidence="2">Piso0_001195 protein</fullName>
    </submittedName>
</protein>
<gene>
    <name evidence="2" type="primary">Piso0_001195</name>
    <name evidence="1" type="ORF">GNLVRS01_PISO0C12982g</name>
    <name evidence="2" type="ORF">GNLVRS01_PISO0D13049g</name>
</gene>
<reference evidence="2" key="1">
    <citation type="submission" date="2011-10" db="EMBL/GenBank/DDBJ databases">
        <authorList>
            <person name="Genoscope - CEA"/>
        </authorList>
    </citation>
    <scope>NUCLEOTIDE SEQUENCE</scope>
</reference>
<organism evidence="2 3">
    <name type="scientific">Pichia sorbitophila (strain ATCC MYA-4447 / BCRC 22081 / CBS 7064 / NBRC 10061 / NRRL Y-12695)</name>
    <name type="common">Hybrid yeast</name>
    <dbReference type="NCBI Taxonomy" id="559304"/>
    <lineage>
        <taxon>Eukaryota</taxon>
        <taxon>Fungi</taxon>
        <taxon>Dikarya</taxon>
        <taxon>Ascomycota</taxon>
        <taxon>Saccharomycotina</taxon>
        <taxon>Pichiomycetes</taxon>
        <taxon>Debaryomycetaceae</taxon>
        <taxon>Millerozyma</taxon>
    </lineage>
</organism>
<accession>G8YPI3</accession>
<dbReference type="Proteomes" id="UP000005222">
    <property type="component" value="Chromosome D"/>
</dbReference>
<name>G8YPI3_PICSO</name>
<evidence type="ECO:0000313" key="1">
    <source>
        <dbReference type="EMBL" id="CCE78568.1"/>
    </source>
</evidence>
<reference evidence="3" key="2">
    <citation type="journal article" date="2012" name="G3 (Bethesda)">
        <title>Pichia sorbitophila, an interspecies yeast hybrid reveals early steps of genome resolution following polyploidization.</title>
        <authorList>
            <person name="Leh Louis V."/>
            <person name="Despons L."/>
            <person name="Friedrich A."/>
            <person name="Martin T."/>
            <person name="Durrens P."/>
            <person name="Casaregola S."/>
            <person name="Neuveglise C."/>
            <person name="Fairhead C."/>
            <person name="Marck C."/>
            <person name="Cruz J.A."/>
            <person name="Straub M.L."/>
            <person name="Kugler V."/>
            <person name="Sacerdot C."/>
            <person name="Uzunov Z."/>
            <person name="Thierry A."/>
            <person name="Weiss S."/>
            <person name="Bleykasten C."/>
            <person name="De Montigny J."/>
            <person name="Jacques N."/>
            <person name="Jung P."/>
            <person name="Lemaire M."/>
            <person name="Mallet S."/>
            <person name="Morel G."/>
            <person name="Richard G.F."/>
            <person name="Sarkar A."/>
            <person name="Savel G."/>
            <person name="Schacherer J."/>
            <person name="Seret M.L."/>
            <person name="Talla E."/>
            <person name="Samson G."/>
            <person name="Jubin C."/>
            <person name="Poulain J."/>
            <person name="Vacherie B."/>
            <person name="Barbe V."/>
            <person name="Pelletier E."/>
            <person name="Sherman D.J."/>
            <person name="Westhof E."/>
            <person name="Weissenbach J."/>
            <person name="Baret P.V."/>
            <person name="Wincker P."/>
            <person name="Gaillardin C."/>
            <person name="Dujon B."/>
            <person name="Souciet J.L."/>
        </authorList>
    </citation>
    <scope>NUCLEOTIDE SEQUENCE [LARGE SCALE GENOMIC DNA]</scope>
    <source>
        <strain evidence="3">ATCC MYA-4447 / BCRC 22081 / CBS 7064 / NBRC 10061 / NRRL Y-12695</strain>
    </source>
</reference>
<dbReference type="EMBL" id="FO082057">
    <property type="protein sequence ID" value="CCE78568.1"/>
    <property type="molecule type" value="Genomic_DNA"/>
</dbReference>
<dbReference type="EMBL" id="FO082056">
    <property type="protein sequence ID" value="CCE79154.1"/>
    <property type="molecule type" value="Genomic_DNA"/>
</dbReference>
<evidence type="ECO:0000313" key="3">
    <source>
        <dbReference type="Proteomes" id="UP000005222"/>
    </source>
</evidence>
<dbReference type="HOGENOM" id="CLU_1917821_0_0_1"/>
<sequence length="132" mass="15202">MIKLDIAGHSWTDIREDELEGFLDDFLNSSKEDFNSVIVYTRSRQSIINFLYIYFNVKSQKLGKFVSIVKKLNREGKCHLESIPFHLDGSFMCNMVDAMLNISKYGENITSIEHLYGFTESDQSGESDIEDV</sequence>
<evidence type="ECO:0000313" key="2">
    <source>
        <dbReference type="EMBL" id="CCE79154.1"/>
    </source>
</evidence>
<keyword evidence="3" id="KW-1185">Reference proteome</keyword>
<dbReference type="InParanoid" id="G8YPI3"/>
<dbReference type="Proteomes" id="UP000005222">
    <property type="component" value="Chromosome C"/>
</dbReference>
<proteinExistence type="predicted"/>